<name>A0ABU6ZAL2_9FABA</name>
<sequence>MTPRHSKKKLIPSKTTPATRTAANTTKKMEQETNNSAESQIQNLKNLNSMLLKDATDKRHQLDSLTEANKALQSKLHRYASENGAVKETLSVTAEKQAALEVEQRVLLAFAETQATEVSQRFDALVAERNDVVALKREMSELRVRLSEEREGLRSELECAVGEGRSLREKLLEAEGRERMVRDEAEKLRFKSERLAEEGKVKEREIEEFKKQRDLSVRSREEGDAVIKKLKEEIECVVREKNEIEKAKKEYESRIVGLELEIKELNESMKGLKDEEALMQRRIRELETSLGEATGKERAMEMEVRALVNEKQEMEKRIEVLNESRDGIEKALGAVRKELEAKQLEIDEVIRARDEIEQVKARREEEIVEMQGELVRLRDAVEKLRESCRETDERNRVLLSEVDRYRGSFDEVVLEKDNMREAFYKEKSKVEDLVSQVAGMEERIDQTAAELDRMRTEREKLIEKNKMIEGRVNALSVEKNELQKSLNEARSDSYDLRAKVELSCVNSNRALALVKNTSALLCQSKDGLIEEVVSNGKMIDEDVQPFVEELNAIKKAFKNKDEIEDDMKQQLESLHKSVSEAHKQKNLWTVISSATTIFAAVFAAFAARGRG</sequence>
<dbReference type="EMBL" id="JASCZI010271931">
    <property type="protein sequence ID" value="MED6217853.1"/>
    <property type="molecule type" value="Genomic_DNA"/>
</dbReference>
<keyword evidence="5" id="KW-1185">Reference proteome</keyword>
<evidence type="ECO:0000313" key="5">
    <source>
        <dbReference type="Proteomes" id="UP001341840"/>
    </source>
</evidence>
<evidence type="ECO:0000313" key="4">
    <source>
        <dbReference type="EMBL" id="MED6217853.1"/>
    </source>
</evidence>
<keyword evidence="1" id="KW-0175">Coiled coil</keyword>
<keyword evidence="3" id="KW-1133">Transmembrane helix</keyword>
<feature type="region of interest" description="Disordered" evidence="2">
    <location>
        <begin position="1"/>
        <end position="38"/>
    </location>
</feature>
<dbReference type="Gene3D" id="1.10.287.1490">
    <property type="match status" value="1"/>
</dbReference>
<evidence type="ECO:0000256" key="2">
    <source>
        <dbReference type="SAM" id="MobiDB-lite"/>
    </source>
</evidence>
<evidence type="ECO:0000256" key="3">
    <source>
        <dbReference type="SAM" id="Phobius"/>
    </source>
</evidence>
<feature type="compositionally biased region" description="Basic residues" evidence="2">
    <location>
        <begin position="1"/>
        <end position="11"/>
    </location>
</feature>
<feature type="coiled-coil region" evidence="1">
    <location>
        <begin position="430"/>
        <end position="492"/>
    </location>
</feature>
<comment type="caution">
    <text evidence="4">The sequence shown here is derived from an EMBL/GenBank/DDBJ whole genome shotgun (WGS) entry which is preliminary data.</text>
</comment>
<organism evidence="4 5">
    <name type="scientific">Stylosanthes scabra</name>
    <dbReference type="NCBI Taxonomy" id="79078"/>
    <lineage>
        <taxon>Eukaryota</taxon>
        <taxon>Viridiplantae</taxon>
        <taxon>Streptophyta</taxon>
        <taxon>Embryophyta</taxon>
        <taxon>Tracheophyta</taxon>
        <taxon>Spermatophyta</taxon>
        <taxon>Magnoliopsida</taxon>
        <taxon>eudicotyledons</taxon>
        <taxon>Gunneridae</taxon>
        <taxon>Pentapetalae</taxon>
        <taxon>rosids</taxon>
        <taxon>fabids</taxon>
        <taxon>Fabales</taxon>
        <taxon>Fabaceae</taxon>
        <taxon>Papilionoideae</taxon>
        <taxon>50 kb inversion clade</taxon>
        <taxon>dalbergioids sensu lato</taxon>
        <taxon>Dalbergieae</taxon>
        <taxon>Pterocarpus clade</taxon>
        <taxon>Stylosanthes</taxon>
    </lineage>
</organism>
<accession>A0ABU6ZAL2</accession>
<feature type="coiled-coil region" evidence="1">
    <location>
        <begin position="125"/>
        <end position="156"/>
    </location>
</feature>
<dbReference type="Proteomes" id="UP001341840">
    <property type="component" value="Unassembled WGS sequence"/>
</dbReference>
<feature type="coiled-coil region" evidence="1">
    <location>
        <begin position="192"/>
        <end position="401"/>
    </location>
</feature>
<feature type="compositionally biased region" description="Low complexity" evidence="2">
    <location>
        <begin position="14"/>
        <end position="26"/>
    </location>
</feature>
<reference evidence="4 5" key="1">
    <citation type="journal article" date="2023" name="Plants (Basel)">
        <title>Bridging the Gap: Combining Genomics and Transcriptomics Approaches to Understand Stylosanthes scabra, an Orphan Legume from the Brazilian Caatinga.</title>
        <authorList>
            <person name="Ferreira-Neto J.R.C."/>
            <person name="da Silva M.D."/>
            <person name="Binneck E."/>
            <person name="de Melo N.F."/>
            <person name="da Silva R.H."/>
            <person name="de Melo A.L.T.M."/>
            <person name="Pandolfi V."/>
            <person name="Bustamante F.O."/>
            <person name="Brasileiro-Vidal A.C."/>
            <person name="Benko-Iseppon A.M."/>
        </authorList>
    </citation>
    <scope>NUCLEOTIDE SEQUENCE [LARGE SCALE GENOMIC DNA]</scope>
    <source>
        <tissue evidence="4">Leaves</tissue>
    </source>
</reference>
<dbReference type="SUPFAM" id="SSF57997">
    <property type="entry name" value="Tropomyosin"/>
    <property type="match status" value="1"/>
</dbReference>
<proteinExistence type="predicted"/>
<gene>
    <name evidence="4" type="ORF">PIB30_021494</name>
</gene>
<keyword evidence="3" id="KW-0472">Membrane</keyword>
<evidence type="ECO:0000256" key="1">
    <source>
        <dbReference type="SAM" id="Coils"/>
    </source>
</evidence>
<protein>
    <submittedName>
        <fullName evidence="4">Uncharacterized protein</fullName>
    </submittedName>
</protein>
<keyword evidence="3" id="KW-0812">Transmembrane</keyword>
<feature type="transmembrane region" description="Helical" evidence="3">
    <location>
        <begin position="587"/>
        <end position="607"/>
    </location>
</feature>